<dbReference type="PROSITE" id="PS50287">
    <property type="entry name" value="SRCR_2"/>
    <property type="match status" value="2"/>
</dbReference>
<dbReference type="InterPro" id="IPR001507">
    <property type="entry name" value="ZP_dom"/>
</dbReference>
<evidence type="ECO:0000256" key="1">
    <source>
        <dbReference type="ARBA" id="ARBA00022536"/>
    </source>
</evidence>
<evidence type="ECO:0000313" key="10">
    <source>
        <dbReference type="Proteomes" id="UP001178508"/>
    </source>
</evidence>
<keyword evidence="5" id="KW-0325">Glycoprotein</keyword>
<dbReference type="InterPro" id="IPR036772">
    <property type="entry name" value="SRCR-like_dom_sf"/>
</dbReference>
<dbReference type="PANTHER" id="PTHR47653">
    <property type="entry name" value="PROTEIN BARK BEETLE"/>
    <property type="match status" value="1"/>
</dbReference>
<dbReference type="Gene3D" id="3.10.250.10">
    <property type="entry name" value="SRCR-like domain"/>
    <property type="match status" value="2"/>
</dbReference>
<dbReference type="Pfam" id="PF00100">
    <property type="entry name" value="Zona_pellucida"/>
    <property type="match status" value="1"/>
</dbReference>
<dbReference type="SMART" id="SM00202">
    <property type="entry name" value="SR"/>
    <property type="match status" value="2"/>
</dbReference>
<keyword evidence="1" id="KW-0245">EGF-like domain</keyword>
<dbReference type="PROSITE" id="PS00420">
    <property type="entry name" value="SRCR_1"/>
    <property type="match status" value="2"/>
</dbReference>
<dbReference type="SMART" id="SM00179">
    <property type="entry name" value="EGF_CA"/>
    <property type="match status" value="1"/>
</dbReference>
<dbReference type="GO" id="GO:0045217">
    <property type="term" value="P:cell-cell junction maintenance"/>
    <property type="evidence" value="ECO:0007669"/>
    <property type="project" value="TreeGrafter"/>
</dbReference>
<dbReference type="GO" id="GO:0032502">
    <property type="term" value="P:developmental process"/>
    <property type="evidence" value="ECO:0007669"/>
    <property type="project" value="UniProtKB-ARBA"/>
</dbReference>
<dbReference type="Pfam" id="PF00530">
    <property type="entry name" value="SRCR"/>
    <property type="match status" value="2"/>
</dbReference>
<evidence type="ECO:0000256" key="6">
    <source>
        <dbReference type="PROSITE-ProRule" id="PRU00196"/>
    </source>
</evidence>
<dbReference type="Pfam" id="PF23283">
    <property type="entry name" value="D8C_UMOD"/>
    <property type="match status" value="1"/>
</dbReference>
<dbReference type="InterPro" id="IPR042235">
    <property type="entry name" value="ZP-C_dom"/>
</dbReference>
<dbReference type="AlphaFoldDB" id="A0AAV1GK86"/>
<evidence type="ECO:0000256" key="5">
    <source>
        <dbReference type="ARBA" id="ARBA00023180"/>
    </source>
</evidence>
<proteinExistence type="predicted"/>
<feature type="domain" description="ZP" evidence="8">
    <location>
        <begin position="525"/>
        <end position="781"/>
    </location>
</feature>
<feature type="domain" description="SRCR" evidence="7">
    <location>
        <begin position="416"/>
        <end position="516"/>
    </location>
</feature>
<evidence type="ECO:0000256" key="4">
    <source>
        <dbReference type="ARBA" id="ARBA00023157"/>
    </source>
</evidence>
<accession>A0AAV1GK86</accession>
<dbReference type="InterPro" id="IPR001881">
    <property type="entry name" value="EGF-like_Ca-bd_dom"/>
</dbReference>
<sequence length="799" mass="87240">MSITSGFLVSLSSGSKATSCEACHRLARCHAPLHDNSVETVDVSCRCDDGVVGDGFTCYNKSTCSDDCCGRGYYWSPLQGCVDVDECSQPRPPCGPGQVCVNTPGSFTCLLPDQKSRTAVKSRPRSVKFGCGSAQCPPGHDCLQVNGTSQCVDPCQNYTPLQDTRRSTNLWADPESRVCDMHTDWQGWYRLFIGNSSVRMPERCIQRHMCGTDAPLWLRTPHPLKTEGIVWAEVCGSWEQDCCQFQSNPIHVKACPGNYYVYKLVSPNLCRLAYCADANTAVCSTCADGESCVSRDNINWRCEPDPRSSLRLVNGDTACSGRVEIFHNSQWGTVCDDSWDLNDAQVVCRQLGCGPAQSAPSAAHFGPGTGPIWMDDVACTGSESALSQCGHNGFGIHDCLHSEDAGVICSAAFSDVRLVNGDTACSGRVEIFHNSQWGTVCSDLWDLNDAQVVCRQLGCGPAQSAPILAHFGPGTGQIWMDDVACTGSESALSQCGHNGFGNQNCNHDEDAGVICSGRFLQPELACGRDSLRLMVQKSLLEEQGLNASSAHLIDPRCHQQEDHRETMWYLVERREGVCGNLVEYNSRHITYSNILFVYPFDGTNVSVSIPMSVPFTCVFPLDDTTSLGTAIRYQLPRNSLGVVRSGEPNRVVMTLYQRPDYSLPLPPGSVSLPLGSALHVGASVENYDNSTFVLLLENCYVTNSPGADDPDKYFLIQNRCPVDRRHVTVDESGRSRRALFSALLFQFHGTYEDVYLHCRISLCDGDSGPCRPSCSRRRARSAGASGHQLPVTIGPISWF</sequence>
<dbReference type="InterPro" id="IPR055355">
    <property type="entry name" value="ZP-C"/>
</dbReference>
<feature type="domain" description="SRCR" evidence="7">
    <location>
        <begin position="310"/>
        <end position="410"/>
    </location>
</feature>
<gene>
    <name evidence="9" type="ORF">XNOV1_A001703</name>
</gene>
<dbReference type="InterPro" id="IPR001190">
    <property type="entry name" value="SRCR"/>
</dbReference>
<dbReference type="InterPro" id="IPR053243">
    <property type="entry name" value="SJ_maturation_regulator"/>
</dbReference>
<evidence type="ECO:0000256" key="3">
    <source>
        <dbReference type="ARBA" id="ARBA00022737"/>
    </source>
</evidence>
<dbReference type="Gene3D" id="2.60.40.4100">
    <property type="entry name" value="Zona pellucida, ZP-C domain"/>
    <property type="match status" value="1"/>
</dbReference>
<dbReference type="Proteomes" id="UP001178508">
    <property type="component" value="Chromosome 14"/>
</dbReference>
<keyword evidence="2" id="KW-0732">Signal</keyword>
<dbReference type="GO" id="GO:0016020">
    <property type="term" value="C:membrane"/>
    <property type="evidence" value="ECO:0007669"/>
    <property type="project" value="InterPro"/>
</dbReference>
<dbReference type="InterPro" id="IPR049883">
    <property type="entry name" value="NOTCH1_EGF-like"/>
</dbReference>
<evidence type="ECO:0000313" key="9">
    <source>
        <dbReference type="EMBL" id="CAJ1073186.1"/>
    </source>
</evidence>
<name>A0AAV1GK86_XYRNO</name>
<dbReference type="CDD" id="cd00054">
    <property type="entry name" value="EGF_CA"/>
    <property type="match status" value="1"/>
</dbReference>
<dbReference type="PROSITE" id="PS01187">
    <property type="entry name" value="EGF_CA"/>
    <property type="match status" value="1"/>
</dbReference>
<feature type="disulfide bond" evidence="6">
    <location>
        <begin position="379"/>
        <end position="389"/>
    </location>
</feature>
<dbReference type="PROSITE" id="PS51034">
    <property type="entry name" value="ZP_2"/>
    <property type="match status" value="1"/>
</dbReference>
<dbReference type="Gene3D" id="2.60.40.3210">
    <property type="entry name" value="Zona pellucida, ZP-N domain"/>
    <property type="match status" value="1"/>
</dbReference>
<evidence type="ECO:0000259" key="7">
    <source>
        <dbReference type="PROSITE" id="PS50287"/>
    </source>
</evidence>
<organism evidence="9 10">
    <name type="scientific">Xyrichtys novacula</name>
    <name type="common">Pearly razorfish</name>
    <name type="synonym">Hemipteronotus novacula</name>
    <dbReference type="NCBI Taxonomy" id="13765"/>
    <lineage>
        <taxon>Eukaryota</taxon>
        <taxon>Metazoa</taxon>
        <taxon>Chordata</taxon>
        <taxon>Craniata</taxon>
        <taxon>Vertebrata</taxon>
        <taxon>Euteleostomi</taxon>
        <taxon>Actinopterygii</taxon>
        <taxon>Neopterygii</taxon>
        <taxon>Teleostei</taxon>
        <taxon>Neoteleostei</taxon>
        <taxon>Acanthomorphata</taxon>
        <taxon>Eupercaria</taxon>
        <taxon>Labriformes</taxon>
        <taxon>Labridae</taxon>
        <taxon>Xyrichtys</taxon>
    </lineage>
</organism>
<feature type="disulfide bond" evidence="6">
    <location>
        <begin position="335"/>
        <end position="399"/>
    </location>
</feature>
<dbReference type="FunFam" id="3.10.250.10:FF:000006">
    <property type="entry name" value="neurotrypsin isoform X2"/>
    <property type="match status" value="2"/>
</dbReference>
<keyword evidence="3" id="KW-0677">Repeat</keyword>
<dbReference type="InterPro" id="IPR057774">
    <property type="entry name" value="D8C_UMOD/GP2/OIT3-like"/>
</dbReference>
<feature type="disulfide bond" evidence="6">
    <location>
        <begin position="348"/>
        <end position="409"/>
    </location>
</feature>
<dbReference type="GO" id="GO:0005509">
    <property type="term" value="F:calcium ion binding"/>
    <property type="evidence" value="ECO:0007669"/>
    <property type="project" value="InterPro"/>
</dbReference>
<dbReference type="Pfam" id="PF07645">
    <property type="entry name" value="EGF_CA"/>
    <property type="match status" value="1"/>
</dbReference>
<dbReference type="Gene3D" id="2.10.25.10">
    <property type="entry name" value="Laminin"/>
    <property type="match status" value="1"/>
</dbReference>
<dbReference type="SMART" id="SM00241">
    <property type="entry name" value="ZP"/>
    <property type="match status" value="1"/>
</dbReference>
<feature type="disulfide bond" evidence="6">
    <location>
        <begin position="441"/>
        <end position="505"/>
    </location>
</feature>
<evidence type="ECO:0000259" key="8">
    <source>
        <dbReference type="PROSITE" id="PS51034"/>
    </source>
</evidence>
<reference evidence="9" key="1">
    <citation type="submission" date="2023-08" db="EMBL/GenBank/DDBJ databases">
        <authorList>
            <person name="Alioto T."/>
            <person name="Alioto T."/>
            <person name="Gomez Garrido J."/>
        </authorList>
    </citation>
    <scope>NUCLEOTIDE SEQUENCE</scope>
</reference>
<protein>
    <submittedName>
        <fullName evidence="9">Uromodulin-like</fullName>
    </submittedName>
</protein>
<dbReference type="SUPFAM" id="SSF57196">
    <property type="entry name" value="EGF/Laminin"/>
    <property type="match status" value="1"/>
</dbReference>
<evidence type="ECO:0000256" key="2">
    <source>
        <dbReference type="ARBA" id="ARBA00022729"/>
    </source>
</evidence>
<feature type="disulfide bond" evidence="6">
    <location>
        <begin position="454"/>
        <end position="515"/>
    </location>
</feature>
<keyword evidence="10" id="KW-1185">Reference proteome</keyword>
<dbReference type="EMBL" id="OY660877">
    <property type="protein sequence ID" value="CAJ1073186.1"/>
    <property type="molecule type" value="Genomic_DNA"/>
</dbReference>
<dbReference type="InterPro" id="IPR018097">
    <property type="entry name" value="EGF_Ca-bd_CS"/>
</dbReference>
<dbReference type="PRINTS" id="PR00258">
    <property type="entry name" value="SPERACTRCPTR"/>
</dbReference>
<dbReference type="PANTHER" id="PTHR47653:SF1">
    <property type="entry name" value="DELETED IN MALIGNANT BRAIN TUMORS 1 PROTEIN"/>
    <property type="match status" value="1"/>
</dbReference>
<keyword evidence="4 6" id="KW-1015">Disulfide bond</keyword>
<dbReference type="SUPFAM" id="SSF56487">
    <property type="entry name" value="SRCR-like"/>
    <property type="match status" value="2"/>
</dbReference>
<feature type="disulfide bond" evidence="6">
    <location>
        <begin position="485"/>
        <end position="495"/>
    </location>
</feature>